<dbReference type="GO" id="GO:0016020">
    <property type="term" value="C:membrane"/>
    <property type="evidence" value="ECO:0007669"/>
    <property type="project" value="UniProtKB-SubCell"/>
</dbReference>
<sequence length="245" mass="25670">MAFETTVGPTAAFLAGAASFLSPCVLPLVPGYVSYIAGRSLPGKEARDERIAWGAVWLALLFVLGFSTIFVALGASASALSETLLRYRREASIAGGGIVMLVGLAMLGASRRLIWFQRDVRFSPRIQGGRPVGAYVLGLAFGFGWTPCIGPVLGAILTLAAVSGRSDGIALLTLYSAGLGLPFLLAAAFTANMLRHQTAIRRLSRPVNVVAGTVMVLMGIAMISGQLTVFAIWLLRVFPSLGAIG</sequence>
<dbReference type="InterPro" id="IPR051790">
    <property type="entry name" value="Cytochrome_c-biogenesis_DsbD"/>
</dbReference>
<evidence type="ECO:0000256" key="3">
    <source>
        <dbReference type="ARBA" id="ARBA00022692"/>
    </source>
</evidence>
<comment type="similarity">
    <text evidence="2">Belongs to the DsbD family.</text>
</comment>
<name>A0A7Y6NSA4_9BURK</name>
<dbReference type="PANTHER" id="PTHR31272:SF4">
    <property type="entry name" value="CYTOCHROME C-TYPE BIOGENESIS PROTEIN HI_1454-RELATED"/>
    <property type="match status" value="1"/>
</dbReference>
<dbReference type="RefSeq" id="WP_176071239.1">
    <property type="nucleotide sequence ID" value="NZ_JABWMJ010000013.1"/>
</dbReference>
<keyword evidence="10" id="KW-1185">Reference proteome</keyword>
<feature type="transmembrane region" description="Helical" evidence="7">
    <location>
        <begin position="50"/>
        <end position="73"/>
    </location>
</feature>
<comment type="caution">
    <text evidence="9">The sequence shown here is derived from an EMBL/GenBank/DDBJ whole genome shotgun (WGS) entry which is preliminary data.</text>
</comment>
<evidence type="ECO:0000256" key="4">
    <source>
        <dbReference type="ARBA" id="ARBA00022748"/>
    </source>
</evidence>
<feature type="transmembrane region" description="Helical" evidence="7">
    <location>
        <begin position="12"/>
        <end position="38"/>
    </location>
</feature>
<evidence type="ECO:0000313" key="9">
    <source>
        <dbReference type="EMBL" id="NUZ08396.1"/>
    </source>
</evidence>
<keyword evidence="5 7" id="KW-1133">Transmembrane helix</keyword>
<keyword evidence="3 7" id="KW-0812">Transmembrane</keyword>
<protein>
    <submittedName>
        <fullName evidence="9">Cytochrome c biogenesis protein CcdA</fullName>
    </submittedName>
</protein>
<dbReference type="Proteomes" id="UP000529637">
    <property type="component" value="Unassembled WGS sequence"/>
</dbReference>
<evidence type="ECO:0000256" key="7">
    <source>
        <dbReference type="SAM" id="Phobius"/>
    </source>
</evidence>
<dbReference type="GO" id="GO:0017004">
    <property type="term" value="P:cytochrome complex assembly"/>
    <property type="evidence" value="ECO:0007669"/>
    <property type="project" value="UniProtKB-KW"/>
</dbReference>
<proteinExistence type="inferred from homology"/>
<keyword evidence="6 7" id="KW-0472">Membrane</keyword>
<evidence type="ECO:0000256" key="2">
    <source>
        <dbReference type="ARBA" id="ARBA00006143"/>
    </source>
</evidence>
<feature type="transmembrane region" description="Helical" evidence="7">
    <location>
        <begin position="168"/>
        <end position="189"/>
    </location>
</feature>
<accession>A0A7Y6NSA4</accession>
<evidence type="ECO:0000256" key="1">
    <source>
        <dbReference type="ARBA" id="ARBA00004141"/>
    </source>
</evidence>
<feature type="domain" description="Cytochrome C biogenesis protein transmembrane" evidence="8">
    <location>
        <begin position="12"/>
        <end position="224"/>
    </location>
</feature>
<dbReference type="PANTHER" id="PTHR31272">
    <property type="entry name" value="CYTOCHROME C-TYPE BIOGENESIS PROTEIN HI_1454-RELATED"/>
    <property type="match status" value="1"/>
</dbReference>
<reference evidence="9 10" key="1">
    <citation type="submission" date="2020-06" db="EMBL/GenBank/DDBJ databases">
        <title>Schlegella sp. ID0723 isolated from air conditioner.</title>
        <authorList>
            <person name="Kim D.Y."/>
            <person name="Kim D.-U."/>
        </authorList>
    </citation>
    <scope>NUCLEOTIDE SEQUENCE [LARGE SCALE GENOMIC DNA]</scope>
    <source>
        <strain evidence="9 10">ID0723</strain>
    </source>
</reference>
<evidence type="ECO:0000256" key="6">
    <source>
        <dbReference type="ARBA" id="ARBA00023136"/>
    </source>
</evidence>
<feature type="transmembrane region" description="Helical" evidence="7">
    <location>
        <begin position="209"/>
        <end position="235"/>
    </location>
</feature>
<evidence type="ECO:0000313" key="10">
    <source>
        <dbReference type="Proteomes" id="UP000529637"/>
    </source>
</evidence>
<organism evidence="9 10">
    <name type="scientific">Piscinibacter koreensis</name>
    <dbReference type="NCBI Taxonomy" id="2742824"/>
    <lineage>
        <taxon>Bacteria</taxon>
        <taxon>Pseudomonadati</taxon>
        <taxon>Pseudomonadota</taxon>
        <taxon>Betaproteobacteria</taxon>
        <taxon>Burkholderiales</taxon>
        <taxon>Sphaerotilaceae</taxon>
        <taxon>Piscinibacter</taxon>
    </lineage>
</organism>
<evidence type="ECO:0000256" key="5">
    <source>
        <dbReference type="ARBA" id="ARBA00022989"/>
    </source>
</evidence>
<dbReference type="AlphaFoldDB" id="A0A7Y6NSA4"/>
<dbReference type="Pfam" id="PF02683">
    <property type="entry name" value="DsbD_TM"/>
    <property type="match status" value="1"/>
</dbReference>
<keyword evidence="4" id="KW-0201">Cytochrome c-type biogenesis</keyword>
<feature type="transmembrane region" description="Helical" evidence="7">
    <location>
        <begin position="93"/>
        <end position="114"/>
    </location>
</feature>
<comment type="subcellular location">
    <subcellularLocation>
        <location evidence="1">Membrane</location>
        <topology evidence="1">Multi-pass membrane protein</topology>
    </subcellularLocation>
</comment>
<evidence type="ECO:0000259" key="8">
    <source>
        <dbReference type="Pfam" id="PF02683"/>
    </source>
</evidence>
<dbReference type="EMBL" id="JABWMJ010000013">
    <property type="protein sequence ID" value="NUZ08396.1"/>
    <property type="molecule type" value="Genomic_DNA"/>
</dbReference>
<gene>
    <name evidence="9" type="ORF">HQN59_21825</name>
</gene>
<feature type="transmembrane region" description="Helical" evidence="7">
    <location>
        <begin position="135"/>
        <end position="162"/>
    </location>
</feature>
<dbReference type="InterPro" id="IPR003834">
    <property type="entry name" value="Cyt_c_assmbl_TM_dom"/>
</dbReference>